<sequence>MVLFIYTVSRMGGRMDRELSKHIMLERVELIARLTTEGVCQERDREIALNLIAELAHENLLKKDSYSVVVSAKPCKQLLKRENEVRIHITLDKTQNMGQQLVEAFESELNRRVKDTFPASQVTVKKGSMTGVEIKGFPSDSDRERLDGIIKEVWEDESWH</sequence>
<dbReference type="KEGG" id="pgz:C2E15_12065"/>
<dbReference type="SUPFAM" id="SSF54857">
    <property type="entry name" value="DNA damage-inducible protein DinI"/>
    <property type="match status" value="1"/>
</dbReference>
<dbReference type="InterPro" id="IPR010391">
    <property type="entry name" value="DNA_damage-inducible_DinI-like"/>
</dbReference>
<dbReference type="Proteomes" id="UP000238365">
    <property type="component" value="Chromosome"/>
</dbReference>
<proteinExistence type="predicted"/>
<dbReference type="GO" id="GO:0009432">
    <property type="term" value="P:SOS response"/>
    <property type="evidence" value="ECO:0007669"/>
    <property type="project" value="TreeGrafter"/>
</dbReference>
<protein>
    <submittedName>
        <fullName evidence="1">DinI family protein</fullName>
    </submittedName>
</protein>
<organism evidence="1 2">
    <name type="scientific">Mixta gaviniae</name>
    <dbReference type="NCBI Taxonomy" id="665914"/>
    <lineage>
        <taxon>Bacteria</taxon>
        <taxon>Pseudomonadati</taxon>
        <taxon>Pseudomonadota</taxon>
        <taxon>Gammaproteobacteria</taxon>
        <taxon>Enterobacterales</taxon>
        <taxon>Erwiniaceae</taxon>
        <taxon>Mixta</taxon>
    </lineage>
</organism>
<name>A0A2L0IGV7_9GAMM</name>
<accession>A0A2L0IGV7</accession>
<dbReference type="Gene3D" id="3.30.910.10">
    <property type="entry name" value="DinI-like"/>
    <property type="match status" value="1"/>
</dbReference>
<dbReference type="PANTHER" id="PTHR36572:SF2">
    <property type="entry name" value="DNA DAMAGE-INDUCIBLE PROTEIN I"/>
    <property type="match status" value="1"/>
</dbReference>
<dbReference type="Pfam" id="PF06183">
    <property type="entry name" value="DinI"/>
    <property type="match status" value="1"/>
</dbReference>
<dbReference type="EMBL" id="CP026377">
    <property type="protein sequence ID" value="AUX93739.1"/>
    <property type="molecule type" value="Genomic_DNA"/>
</dbReference>
<evidence type="ECO:0000313" key="2">
    <source>
        <dbReference type="Proteomes" id="UP000238365"/>
    </source>
</evidence>
<reference evidence="1 2" key="1">
    <citation type="submission" date="2018-01" db="EMBL/GenBank/DDBJ databases">
        <title>Complete and assembled Genome of Pantoea gaviniae DSM22758T.</title>
        <authorList>
            <person name="Stevens M.J.A."/>
            <person name="Zurfluh K."/>
            <person name="Stephan R."/>
        </authorList>
    </citation>
    <scope>NUCLEOTIDE SEQUENCE [LARGE SCALE GENOMIC DNA]</scope>
    <source>
        <strain evidence="1 2">DSM 22758</strain>
    </source>
</reference>
<keyword evidence="2" id="KW-1185">Reference proteome</keyword>
<gene>
    <name evidence="1" type="ORF">C2E15_12065</name>
</gene>
<dbReference type="InterPro" id="IPR036687">
    <property type="entry name" value="DinI-like_sf"/>
</dbReference>
<evidence type="ECO:0000313" key="1">
    <source>
        <dbReference type="EMBL" id="AUX93739.1"/>
    </source>
</evidence>
<dbReference type="AlphaFoldDB" id="A0A2L0IGV7"/>
<dbReference type="PANTHER" id="PTHR36572">
    <property type="entry name" value="DNA DAMAGE-INDUCIBLE PROTEIN I-RELATED"/>
    <property type="match status" value="1"/>
</dbReference>